<dbReference type="InterPro" id="IPR001129">
    <property type="entry name" value="Membr-assoc_MAPEG"/>
</dbReference>
<sequence>MPFALELPSEYGYVLTVASASFFVNLYHSTLTSLARRDSGLKYPIPYATEEQAAKSPAAYKFNCAQRAHGNFVENFGPFLGALLISGLRFPTVGAAVGAAWVFGRALYARGYVAQGPPGRMMGFGIFLLSDVALKVMSVWTGVQMILESRA</sequence>
<dbReference type="GO" id="GO:0004364">
    <property type="term" value="F:glutathione transferase activity"/>
    <property type="evidence" value="ECO:0007669"/>
    <property type="project" value="TreeGrafter"/>
</dbReference>
<name>W3X3W8_PESFW</name>
<dbReference type="PANTHER" id="PTHR10250">
    <property type="entry name" value="MICROSOMAL GLUTATHIONE S-TRANSFERASE"/>
    <property type="match status" value="1"/>
</dbReference>
<dbReference type="GO" id="GO:0016020">
    <property type="term" value="C:membrane"/>
    <property type="evidence" value="ECO:0007669"/>
    <property type="project" value="UniProtKB-SubCell"/>
</dbReference>
<dbReference type="OMA" id="VIFNCIQ"/>
<dbReference type="RefSeq" id="XP_007835129.1">
    <property type="nucleotide sequence ID" value="XM_007836938.1"/>
</dbReference>
<accession>W3X3W8</accession>
<keyword evidence="2 5" id="KW-0812">Transmembrane</keyword>
<evidence type="ECO:0000256" key="3">
    <source>
        <dbReference type="ARBA" id="ARBA00022989"/>
    </source>
</evidence>
<dbReference type="GeneID" id="19273370"/>
<organism evidence="6 7">
    <name type="scientific">Pestalotiopsis fici (strain W106-1 / CGMCC3.15140)</name>
    <dbReference type="NCBI Taxonomy" id="1229662"/>
    <lineage>
        <taxon>Eukaryota</taxon>
        <taxon>Fungi</taxon>
        <taxon>Dikarya</taxon>
        <taxon>Ascomycota</taxon>
        <taxon>Pezizomycotina</taxon>
        <taxon>Sordariomycetes</taxon>
        <taxon>Xylariomycetidae</taxon>
        <taxon>Amphisphaeriales</taxon>
        <taxon>Sporocadaceae</taxon>
        <taxon>Pestalotiopsis</taxon>
    </lineage>
</organism>
<evidence type="ECO:0000256" key="1">
    <source>
        <dbReference type="ARBA" id="ARBA00004141"/>
    </source>
</evidence>
<dbReference type="STRING" id="1229662.W3X3W8"/>
<dbReference type="eggNOG" id="ENOG502S4E5">
    <property type="taxonomic scope" value="Eukaryota"/>
</dbReference>
<evidence type="ECO:0008006" key="8">
    <source>
        <dbReference type="Google" id="ProtNLM"/>
    </source>
</evidence>
<comment type="subcellular location">
    <subcellularLocation>
        <location evidence="1">Membrane</location>
        <topology evidence="1">Multi-pass membrane protein</topology>
    </subcellularLocation>
</comment>
<feature type="transmembrane region" description="Helical" evidence="5">
    <location>
        <begin position="12"/>
        <end position="35"/>
    </location>
</feature>
<dbReference type="InterPro" id="IPR050997">
    <property type="entry name" value="MAPEG"/>
</dbReference>
<keyword evidence="4 5" id="KW-0472">Membrane</keyword>
<dbReference type="AlphaFoldDB" id="W3X3W8"/>
<dbReference type="KEGG" id="pfy:PFICI_08357"/>
<dbReference type="Gene3D" id="1.20.120.550">
    <property type="entry name" value="Membrane associated eicosanoid/glutathione metabolism-like domain"/>
    <property type="match status" value="1"/>
</dbReference>
<evidence type="ECO:0000256" key="2">
    <source>
        <dbReference type="ARBA" id="ARBA00022692"/>
    </source>
</evidence>
<reference evidence="7" key="1">
    <citation type="journal article" date="2015" name="BMC Genomics">
        <title>Genomic and transcriptomic analysis of the endophytic fungus Pestalotiopsis fici reveals its lifestyle and high potential for synthesis of natural products.</title>
        <authorList>
            <person name="Wang X."/>
            <person name="Zhang X."/>
            <person name="Liu L."/>
            <person name="Xiang M."/>
            <person name="Wang W."/>
            <person name="Sun X."/>
            <person name="Che Y."/>
            <person name="Guo L."/>
            <person name="Liu G."/>
            <person name="Guo L."/>
            <person name="Wang C."/>
            <person name="Yin W.B."/>
            <person name="Stadler M."/>
            <person name="Zhang X."/>
            <person name="Liu X."/>
        </authorList>
    </citation>
    <scope>NUCLEOTIDE SEQUENCE [LARGE SCALE GENOMIC DNA]</scope>
    <source>
        <strain evidence="7">W106-1 / CGMCC3.15140</strain>
    </source>
</reference>
<evidence type="ECO:0000256" key="4">
    <source>
        <dbReference type="ARBA" id="ARBA00023136"/>
    </source>
</evidence>
<dbReference type="GO" id="GO:0005635">
    <property type="term" value="C:nuclear envelope"/>
    <property type="evidence" value="ECO:0007669"/>
    <property type="project" value="TreeGrafter"/>
</dbReference>
<dbReference type="PANTHER" id="PTHR10250:SF26">
    <property type="entry name" value="GLUTATHIONE S-TRANSFERASE 3, MITOCHONDRIAL"/>
    <property type="match status" value="1"/>
</dbReference>
<dbReference type="OrthoDB" id="410651at2759"/>
<dbReference type="EMBL" id="KI912113">
    <property type="protein sequence ID" value="ETS80828.1"/>
    <property type="molecule type" value="Genomic_DNA"/>
</dbReference>
<keyword evidence="3 5" id="KW-1133">Transmembrane helix</keyword>
<dbReference type="InParanoid" id="W3X3W8"/>
<dbReference type="HOGENOM" id="CLU_110291_1_2_1"/>
<protein>
    <recommendedName>
        <fullName evidence="8">Microsomal glutathione S-transferase 3</fullName>
    </recommendedName>
</protein>
<evidence type="ECO:0000256" key="5">
    <source>
        <dbReference type="SAM" id="Phobius"/>
    </source>
</evidence>
<proteinExistence type="predicted"/>
<dbReference type="InterPro" id="IPR023352">
    <property type="entry name" value="MAPEG-like_dom_sf"/>
</dbReference>
<feature type="transmembrane region" description="Helical" evidence="5">
    <location>
        <begin position="79"/>
        <end position="104"/>
    </location>
</feature>
<dbReference type="GO" id="GO:0004602">
    <property type="term" value="F:glutathione peroxidase activity"/>
    <property type="evidence" value="ECO:0007669"/>
    <property type="project" value="TreeGrafter"/>
</dbReference>
<keyword evidence="7" id="KW-1185">Reference proteome</keyword>
<feature type="transmembrane region" description="Helical" evidence="5">
    <location>
        <begin position="124"/>
        <end position="147"/>
    </location>
</feature>
<gene>
    <name evidence="6" type="ORF">PFICI_08357</name>
</gene>
<evidence type="ECO:0000313" key="7">
    <source>
        <dbReference type="Proteomes" id="UP000030651"/>
    </source>
</evidence>
<dbReference type="SUPFAM" id="SSF161084">
    <property type="entry name" value="MAPEG domain-like"/>
    <property type="match status" value="1"/>
</dbReference>
<evidence type="ECO:0000313" key="6">
    <source>
        <dbReference type="EMBL" id="ETS80828.1"/>
    </source>
</evidence>
<dbReference type="Proteomes" id="UP000030651">
    <property type="component" value="Unassembled WGS sequence"/>
</dbReference>
<dbReference type="Pfam" id="PF01124">
    <property type="entry name" value="MAPEG"/>
    <property type="match status" value="1"/>
</dbReference>
<dbReference type="GO" id="GO:0005783">
    <property type="term" value="C:endoplasmic reticulum"/>
    <property type="evidence" value="ECO:0007669"/>
    <property type="project" value="TreeGrafter"/>
</dbReference>